<reference evidence="1" key="1">
    <citation type="submission" date="2021-05" db="EMBL/GenBank/DDBJ databases">
        <authorList>
            <person name="Alioto T."/>
            <person name="Alioto T."/>
            <person name="Gomez Garrido J."/>
        </authorList>
    </citation>
    <scope>NUCLEOTIDE SEQUENCE</scope>
</reference>
<organism evidence="1">
    <name type="scientific">Cacopsylla melanoneura</name>
    <dbReference type="NCBI Taxonomy" id="428564"/>
    <lineage>
        <taxon>Eukaryota</taxon>
        <taxon>Metazoa</taxon>
        <taxon>Ecdysozoa</taxon>
        <taxon>Arthropoda</taxon>
        <taxon>Hexapoda</taxon>
        <taxon>Insecta</taxon>
        <taxon>Pterygota</taxon>
        <taxon>Neoptera</taxon>
        <taxon>Paraneoptera</taxon>
        <taxon>Hemiptera</taxon>
        <taxon>Sternorrhyncha</taxon>
        <taxon>Psylloidea</taxon>
        <taxon>Psyllidae</taxon>
        <taxon>Psyllinae</taxon>
        <taxon>Cacopsylla</taxon>
    </lineage>
</organism>
<dbReference type="AlphaFoldDB" id="A0A8D8LMD4"/>
<proteinExistence type="predicted"/>
<accession>A0A8D8LMD4</accession>
<name>A0A8D8LMD4_9HEMI</name>
<dbReference type="EMBL" id="HBUF01022623">
    <property type="protein sequence ID" value="CAG6611741.1"/>
    <property type="molecule type" value="Transcribed_RNA"/>
</dbReference>
<sequence>MRMRRRQRFQCSERRLAAKRWTKVTVNDLRVQTTDVVGTKQSLLGLFQLFQPLGQEETFCPRQLRLDVADVVFERVEFDVNFDVGSCSGRGHCVFVFNVI</sequence>
<evidence type="ECO:0000313" key="1">
    <source>
        <dbReference type="EMBL" id="CAG6611741.1"/>
    </source>
</evidence>
<protein>
    <submittedName>
        <fullName evidence="1">Uncharacterized protein</fullName>
    </submittedName>
</protein>